<name>G7ICP8_MEDTR</name>
<reference evidence="2" key="3">
    <citation type="submission" date="2015-04" db="UniProtKB">
        <authorList>
            <consortium name="EnsemblPlants"/>
        </authorList>
    </citation>
    <scope>IDENTIFICATION</scope>
    <source>
        <strain evidence="2">cv. Jemalong A17</strain>
    </source>
</reference>
<accession>G7ICP8</accession>
<dbReference type="HOGENOM" id="CLU_2999450_0_0_1"/>
<organism evidence="1 3">
    <name type="scientific">Medicago truncatula</name>
    <name type="common">Barrel medic</name>
    <name type="synonym">Medicago tribuloides</name>
    <dbReference type="NCBI Taxonomy" id="3880"/>
    <lineage>
        <taxon>Eukaryota</taxon>
        <taxon>Viridiplantae</taxon>
        <taxon>Streptophyta</taxon>
        <taxon>Embryophyta</taxon>
        <taxon>Tracheophyta</taxon>
        <taxon>Spermatophyta</taxon>
        <taxon>Magnoliopsida</taxon>
        <taxon>eudicotyledons</taxon>
        <taxon>Gunneridae</taxon>
        <taxon>Pentapetalae</taxon>
        <taxon>rosids</taxon>
        <taxon>fabids</taxon>
        <taxon>Fabales</taxon>
        <taxon>Fabaceae</taxon>
        <taxon>Papilionoideae</taxon>
        <taxon>50 kb inversion clade</taxon>
        <taxon>NPAAA clade</taxon>
        <taxon>Hologalegina</taxon>
        <taxon>IRL clade</taxon>
        <taxon>Trifolieae</taxon>
        <taxon>Medicago</taxon>
    </lineage>
</organism>
<dbReference type="EMBL" id="CM001217">
    <property type="protein sequence ID" value="AES60806.1"/>
    <property type="molecule type" value="Genomic_DNA"/>
</dbReference>
<dbReference type="EnsemblPlants" id="AES60806">
    <property type="protein sequence ID" value="AES60806"/>
    <property type="gene ID" value="MTR_1g071090"/>
</dbReference>
<evidence type="ECO:0000313" key="2">
    <source>
        <dbReference type="EnsemblPlants" id="AES60806"/>
    </source>
</evidence>
<proteinExistence type="predicted"/>
<sequence>MSLCFLLKLEKKLRGMAGESSALGVGLGIGQAGLQGPMAWPDLFIKKVRLRHFKKPI</sequence>
<keyword evidence="3" id="KW-1185">Reference proteome</keyword>
<evidence type="ECO:0000313" key="1">
    <source>
        <dbReference type="EMBL" id="AES60806.1"/>
    </source>
</evidence>
<dbReference type="Proteomes" id="UP000002051">
    <property type="component" value="Unassembled WGS sequence"/>
</dbReference>
<evidence type="ECO:0000313" key="3">
    <source>
        <dbReference type="Proteomes" id="UP000002051"/>
    </source>
</evidence>
<gene>
    <name evidence="1" type="ordered locus">MTR_1g071090</name>
</gene>
<reference evidence="1 3" key="1">
    <citation type="journal article" date="2011" name="Nature">
        <title>The Medicago genome provides insight into the evolution of rhizobial symbioses.</title>
        <authorList>
            <person name="Young N.D."/>
            <person name="Debelle F."/>
            <person name="Oldroyd G.E."/>
            <person name="Geurts R."/>
            <person name="Cannon S.B."/>
            <person name="Udvardi M.K."/>
            <person name="Benedito V.A."/>
            <person name="Mayer K.F."/>
            <person name="Gouzy J."/>
            <person name="Schoof H."/>
            <person name="Van de Peer Y."/>
            <person name="Proost S."/>
            <person name="Cook D.R."/>
            <person name="Meyers B.C."/>
            <person name="Spannagl M."/>
            <person name="Cheung F."/>
            <person name="De Mita S."/>
            <person name="Krishnakumar V."/>
            <person name="Gundlach H."/>
            <person name="Zhou S."/>
            <person name="Mudge J."/>
            <person name="Bharti A.K."/>
            <person name="Murray J.D."/>
            <person name="Naoumkina M.A."/>
            <person name="Rosen B."/>
            <person name="Silverstein K.A."/>
            <person name="Tang H."/>
            <person name="Rombauts S."/>
            <person name="Zhao P.X."/>
            <person name="Zhou P."/>
            <person name="Barbe V."/>
            <person name="Bardou P."/>
            <person name="Bechner M."/>
            <person name="Bellec A."/>
            <person name="Berger A."/>
            <person name="Berges H."/>
            <person name="Bidwell S."/>
            <person name="Bisseling T."/>
            <person name="Choisne N."/>
            <person name="Couloux A."/>
            <person name="Denny R."/>
            <person name="Deshpande S."/>
            <person name="Dai X."/>
            <person name="Doyle J.J."/>
            <person name="Dudez A.M."/>
            <person name="Farmer A.D."/>
            <person name="Fouteau S."/>
            <person name="Franken C."/>
            <person name="Gibelin C."/>
            <person name="Gish J."/>
            <person name="Goldstein S."/>
            <person name="Gonzalez A.J."/>
            <person name="Green P.J."/>
            <person name="Hallab A."/>
            <person name="Hartog M."/>
            <person name="Hua A."/>
            <person name="Humphray S.J."/>
            <person name="Jeong D.H."/>
            <person name="Jing Y."/>
            <person name="Jocker A."/>
            <person name="Kenton S.M."/>
            <person name="Kim D.J."/>
            <person name="Klee K."/>
            <person name="Lai H."/>
            <person name="Lang C."/>
            <person name="Lin S."/>
            <person name="Macmil S.L."/>
            <person name="Magdelenat G."/>
            <person name="Matthews L."/>
            <person name="McCorrison J."/>
            <person name="Monaghan E.L."/>
            <person name="Mun J.H."/>
            <person name="Najar F.Z."/>
            <person name="Nicholson C."/>
            <person name="Noirot C."/>
            <person name="O'Bleness M."/>
            <person name="Paule C.R."/>
            <person name="Poulain J."/>
            <person name="Prion F."/>
            <person name="Qin B."/>
            <person name="Qu C."/>
            <person name="Retzel E.F."/>
            <person name="Riddle C."/>
            <person name="Sallet E."/>
            <person name="Samain S."/>
            <person name="Samson N."/>
            <person name="Sanders I."/>
            <person name="Saurat O."/>
            <person name="Scarpelli C."/>
            <person name="Schiex T."/>
            <person name="Segurens B."/>
            <person name="Severin A.J."/>
            <person name="Sherrier D.J."/>
            <person name="Shi R."/>
            <person name="Sims S."/>
            <person name="Singer S.R."/>
            <person name="Sinharoy S."/>
            <person name="Sterck L."/>
            <person name="Viollet A."/>
            <person name="Wang B.B."/>
            <person name="Wang K."/>
            <person name="Wang M."/>
            <person name="Wang X."/>
            <person name="Warfsmann J."/>
            <person name="Weissenbach J."/>
            <person name="White D.D."/>
            <person name="White J.D."/>
            <person name="Wiley G.B."/>
            <person name="Wincker P."/>
            <person name="Xing Y."/>
            <person name="Yang L."/>
            <person name="Yao Z."/>
            <person name="Ying F."/>
            <person name="Zhai J."/>
            <person name="Zhou L."/>
            <person name="Zuber A."/>
            <person name="Denarie J."/>
            <person name="Dixon R.A."/>
            <person name="May G.D."/>
            <person name="Schwartz D.C."/>
            <person name="Rogers J."/>
            <person name="Quetier F."/>
            <person name="Town C.D."/>
            <person name="Roe B.A."/>
        </authorList>
    </citation>
    <scope>NUCLEOTIDE SEQUENCE [LARGE SCALE GENOMIC DNA]</scope>
    <source>
        <strain evidence="1">A17</strain>
        <strain evidence="2 3">cv. Jemalong A17</strain>
    </source>
</reference>
<dbReference type="PaxDb" id="3880-AES60806"/>
<reference evidence="1 3" key="2">
    <citation type="journal article" date="2014" name="BMC Genomics">
        <title>An improved genome release (version Mt4.0) for the model legume Medicago truncatula.</title>
        <authorList>
            <person name="Tang H."/>
            <person name="Krishnakumar V."/>
            <person name="Bidwell S."/>
            <person name="Rosen B."/>
            <person name="Chan A."/>
            <person name="Zhou S."/>
            <person name="Gentzbittel L."/>
            <person name="Childs K.L."/>
            <person name="Yandell M."/>
            <person name="Gundlach H."/>
            <person name="Mayer K.F."/>
            <person name="Schwartz D.C."/>
            <person name="Town C.D."/>
        </authorList>
    </citation>
    <scope>GENOME REANNOTATION</scope>
    <source>
        <strain evidence="2 3">cv. Jemalong A17</strain>
    </source>
</reference>
<dbReference type="AlphaFoldDB" id="G7ICP8"/>
<protein>
    <submittedName>
        <fullName evidence="1 2">Uncharacterized protein</fullName>
    </submittedName>
</protein>